<comment type="caution">
    <text evidence="1">The sequence shown here is derived from an EMBL/GenBank/DDBJ whole genome shotgun (WGS) entry which is preliminary data.</text>
</comment>
<dbReference type="AlphaFoldDB" id="A0A0G9KPY2"/>
<accession>A0A0G9KPY2</accession>
<name>A0A0G9KPY2_9BACT</name>
<protein>
    <recommendedName>
        <fullName evidence="3">Helix-turn-helix domain-containing protein</fullName>
    </recommendedName>
</protein>
<dbReference type="Proteomes" id="UP000035154">
    <property type="component" value="Unassembled WGS sequence"/>
</dbReference>
<dbReference type="RefSeq" id="WP_046998712.1">
    <property type="nucleotide sequence ID" value="NZ_JAIW01000060.1"/>
</dbReference>
<evidence type="ECO:0000313" key="2">
    <source>
        <dbReference type="Proteomes" id="UP000035154"/>
    </source>
</evidence>
<organism evidence="1 2">
    <name type="scientific">Aliarcobacter butzleri L355</name>
    <dbReference type="NCBI Taxonomy" id="1447263"/>
    <lineage>
        <taxon>Bacteria</taxon>
        <taxon>Pseudomonadati</taxon>
        <taxon>Campylobacterota</taxon>
        <taxon>Epsilonproteobacteria</taxon>
        <taxon>Campylobacterales</taxon>
        <taxon>Arcobacteraceae</taxon>
        <taxon>Aliarcobacter</taxon>
    </lineage>
</organism>
<proteinExistence type="predicted"/>
<dbReference type="Pfam" id="PF13730">
    <property type="entry name" value="HTH_36"/>
    <property type="match status" value="1"/>
</dbReference>
<sequence>MSIKLISQAWDTGQKGNDLLVLLALCDFSNDEGLSYPSLKTLSIKAKVSKTTLSYILRAYEDIGVITRKQRQRDNKSDTSTMYKINHLNIDNEKYKKAYQKARKYKEKKELSSQCEHHINNHNVNTQNANCEHLEPSNINRHYLNIYSSNSKNFPKLIFFTENEFWRNWNENQVKKLISISKLEELALANKENEVLDYG</sequence>
<reference evidence="1 2" key="1">
    <citation type="submission" date="2014-01" db="EMBL/GenBank/DDBJ databases">
        <title>Development of a Comparative Genomic Fingerprinting Assay for High Resolution Genotyping of Arcobacter butzleri.</title>
        <authorList>
            <person name="Webb A.L."/>
            <person name="Inglis G.D."/>
            <person name="Kruczkiewicz P."/>
            <person name="Selinger L.B."/>
            <person name="Taboada E.N."/>
        </authorList>
    </citation>
    <scope>NUCLEOTIDE SEQUENCE [LARGE SCALE GENOMIC DNA]</scope>
    <source>
        <strain evidence="1 2">L355</strain>
    </source>
</reference>
<dbReference type="Gene3D" id="1.10.10.10">
    <property type="entry name" value="Winged helix-like DNA-binding domain superfamily/Winged helix DNA-binding domain"/>
    <property type="match status" value="1"/>
</dbReference>
<dbReference type="PATRIC" id="fig|1447263.3.peg.1886"/>
<evidence type="ECO:0008006" key="3">
    <source>
        <dbReference type="Google" id="ProtNLM"/>
    </source>
</evidence>
<gene>
    <name evidence="1" type="ORF">AF80_09665</name>
</gene>
<dbReference type="EMBL" id="JAIW01000060">
    <property type="protein sequence ID" value="KLE08556.1"/>
    <property type="molecule type" value="Genomic_DNA"/>
</dbReference>
<dbReference type="InterPro" id="IPR036388">
    <property type="entry name" value="WH-like_DNA-bd_sf"/>
</dbReference>
<evidence type="ECO:0000313" key="1">
    <source>
        <dbReference type="EMBL" id="KLE08556.1"/>
    </source>
</evidence>